<comment type="similarity">
    <text evidence="5 13">Belongs to the RNase HII family.</text>
</comment>
<dbReference type="InterPro" id="IPR036397">
    <property type="entry name" value="RNaseH_sf"/>
</dbReference>
<keyword evidence="17" id="KW-1185">Reference proteome</keyword>
<comment type="cofactor">
    <cofactor evidence="2">
        <name>Mg(2+)</name>
        <dbReference type="ChEBI" id="CHEBI:18420"/>
    </cofactor>
</comment>
<dbReference type="PANTHER" id="PTHR10954">
    <property type="entry name" value="RIBONUCLEASE H2 SUBUNIT A"/>
    <property type="match status" value="1"/>
</dbReference>
<feature type="binding site" evidence="12">
    <location>
        <position position="101"/>
    </location>
    <ligand>
        <name>a divalent metal cation</name>
        <dbReference type="ChEBI" id="CHEBI:60240"/>
    </ligand>
</feature>
<dbReference type="PANTHER" id="PTHR10954:SF18">
    <property type="entry name" value="RIBONUCLEASE HII"/>
    <property type="match status" value="1"/>
</dbReference>
<sequence length="221" mass="22869">MDEVGRGALAGPVTVGCVLVSASSLTVPFPAGLTDSKLLSAAARERIEPAVAGWVLAWGVGHASPAEIDALGIVGALRTAGRRALRAAESAGTTVRAVLLDGSHDWLTPPAQDDLFAVDDPEDDGVALEVRTLVKGDLRCASVAAASVLAKQARDRLMDEADARHPGYGWASNKGYGSADHLAELRRVGPCDEHRRSWRLPAREAAPVGSGAVPGRAADEG</sequence>
<keyword evidence="7 12" id="KW-0540">Nuclease</keyword>
<comment type="subcellular location">
    <subcellularLocation>
        <location evidence="4">Cytoplasm</location>
    </subcellularLocation>
</comment>
<organism evidence="16 17">
    <name type="scientific">Flavimobilis rhizosphaerae</name>
    <dbReference type="NCBI Taxonomy" id="2775421"/>
    <lineage>
        <taxon>Bacteria</taxon>
        <taxon>Bacillati</taxon>
        <taxon>Actinomycetota</taxon>
        <taxon>Actinomycetes</taxon>
        <taxon>Micrococcales</taxon>
        <taxon>Jonesiaceae</taxon>
        <taxon>Flavimobilis</taxon>
    </lineage>
</organism>
<dbReference type="GO" id="GO:0004523">
    <property type="term" value="F:RNA-DNA hybrid ribonuclease activity"/>
    <property type="evidence" value="ECO:0007669"/>
    <property type="project" value="UniProtKB-EC"/>
</dbReference>
<dbReference type="PROSITE" id="PS51975">
    <property type="entry name" value="RNASE_H_2"/>
    <property type="match status" value="1"/>
</dbReference>
<evidence type="ECO:0000256" key="11">
    <source>
        <dbReference type="ARBA" id="ARBA00023211"/>
    </source>
</evidence>
<dbReference type="Pfam" id="PF01351">
    <property type="entry name" value="RNase_HII"/>
    <property type="match status" value="1"/>
</dbReference>
<evidence type="ECO:0000256" key="9">
    <source>
        <dbReference type="ARBA" id="ARBA00022759"/>
    </source>
</evidence>
<dbReference type="SUPFAM" id="SSF53098">
    <property type="entry name" value="Ribonuclease H-like"/>
    <property type="match status" value="1"/>
</dbReference>
<evidence type="ECO:0000256" key="3">
    <source>
        <dbReference type="ARBA" id="ARBA00004065"/>
    </source>
</evidence>
<comment type="caution">
    <text evidence="16">The sequence shown here is derived from an EMBL/GenBank/DDBJ whole genome shotgun (WGS) entry which is preliminary data.</text>
</comment>
<keyword evidence="11" id="KW-0464">Manganese</keyword>
<dbReference type="PROSITE" id="PS51257">
    <property type="entry name" value="PROKAR_LIPOPROTEIN"/>
    <property type="match status" value="1"/>
</dbReference>
<evidence type="ECO:0000256" key="14">
    <source>
        <dbReference type="SAM" id="MobiDB-lite"/>
    </source>
</evidence>
<evidence type="ECO:0000256" key="6">
    <source>
        <dbReference type="ARBA" id="ARBA00022490"/>
    </source>
</evidence>
<dbReference type="InterPro" id="IPR012337">
    <property type="entry name" value="RNaseH-like_sf"/>
</dbReference>
<evidence type="ECO:0000313" key="16">
    <source>
        <dbReference type="EMBL" id="MBD9699614.1"/>
    </source>
</evidence>
<evidence type="ECO:0000256" key="12">
    <source>
        <dbReference type="PROSITE-ProRule" id="PRU01319"/>
    </source>
</evidence>
<dbReference type="Gene3D" id="3.30.420.10">
    <property type="entry name" value="Ribonuclease H-like superfamily/Ribonuclease H"/>
    <property type="match status" value="1"/>
</dbReference>
<keyword evidence="6" id="KW-0963">Cytoplasm</keyword>
<evidence type="ECO:0000256" key="7">
    <source>
        <dbReference type="ARBA" id="ARBA00022722"/>
    </source>
</evidence>
<keyword evidence="10 12" id="KW-0378">Hydrolase</keyword>
<evidence type="ECO:0000256" key="10">
    <source>
        <dbReference type="ARBA" id="ARBA00022801"/>
    </source>
</evidence>
<evidence type="ECO:0000256" key="5">
    <source>
        <dbReference type="ARBA" id="ARBA00007383"/>
    </source>
</evidence>
<accession>A0ABR9DRS4</accession>
<evidence type="ECO:0000256" key="2">
    <source>
        <dbReference type="ARBA" id="ARBA00001946"/>
    </source>
</evidence>
<keyword evidence="8 12" id="KW-0479">Metal-binding</keyword>
<dbReference type="InterPro" id="IPR001352">
    <property type="entry name" value="RNase_HII/HIII"/>
</dbReference>
<evidence type="ECO:0000256" key="8">
    <source>
        <dbReference type="ARBA" id="ARBA00022723"/>
    </source>
</evidence>
<dbReference type="CDD" id="cd07182">
    <property type="entry name" value="RNase_HII_bacteria_HII_like"/>
    <property type="match status" value="1"/>
</dbReference>
<evidence type="ECO:0000256" key="4">
    <source>
        <dbReference type="ARBA" id="ARBA00004496"/>
    </source>
</evidence>
<dbReference type="NCBIfam" id="NF000595">
    <property type="entry name" value="PRK00015.1-3"/>
    <property type="match status" value="1"/>
</dbReference>
<name>A0ABR9DRS4_9MICO</name>
<evidence type="ECO:0000259" key="15">
    <source>
        <dbReference type="PROSITE" id="PS51975"/>
    </source>
</evidence>
<feature type="domain" description="RNase H type-2" evidence="15">
    <location>
        <begin position="1"/>
        <end position="210"/>
    </location>
</feature>
<protein>
    <recommendedName>
        <fullName evidence="13">Ribonuclease</fullName>
        <ecNumber evidence="13">3.1.26.4</ecNumber>
    </recommendedName>
</protein>
<gene>
    <name evidence="16" type="ORF">IGS67_08955</name>
</gene>
<comment type="function">
    <text evidence="3 13">Endonuclease that specifically degrades the RNA of RNA-DNA hybrids.</text>
</comment>
<feature type="binding site" evidence="12">
    <location>
        <position position="3"/>
    </location>
    <ligand>
        <name>a divalent metal cation</name>
        <dbReference type="ChEBI" id="CHEBI:60240"/>
    </ligand>
</feature>
<dbReference type="EC" id="3.1.26.4" evidence="13"/>
<keyword evidence="9 12" id="KW-0255">Endonuclease</keyword>
<evidence type="ECO:0000256" key="1">
    <source>
        <dbReference type="ARBA" id="ARBA00000077"/>
    </source>
</evidence>
<feature type="region of interest" description="Disordered" evidence="14">
    <location>
        <begin position="202"/>
        <end position="221"/>
    </location>
</feature>
<dbReference type="InterPro" id="IPR024567">
    <property type="entry name" value="RNase_HII/HIII_dom"/>
</dbReference>
<evidence type="ECO:0000256" key="13">
    <source>
        <dbReference type="RuleBase" id="RU003515"/>
    </source>
</evidence>
<evidence type="ECO:0000313" key="17">
    <source>
        <dbReference type="Proteomes" id="UP000642107"/>
    </source>
</evidence>
<proteinExistence type="inferred from homology"/>
<dbReference type="InterPro" id="IPR022898">
    <property type="entry name" value="RNase_HII"/>
</dbReference>
<feature type="binding site" evidence="12">
    <location>
        <position position="2"/>
    </location>
    <ligand>
        <name>a divalent metal cation</name>
        <dbReference type="ChEBI" id="CHEBI:60240"/>
    </ligand>
</feature>
<comment type="cofactor">
    <cofactor evidence="12">
        <name>Mn(2+)</name>
        <dbReference type="ChEBI" id="CHEBI:29035"/>
    </cofactor>
    <cofactor evidence="12">
        <name>Mg(2+)</name>
        <dbReference type="ChEBI" id="CHEBI:18420"/>
    </cofactor>
    <text evidence="12">Manganese or magnesium. Binds 1 divalent metal ion per monomer in the absence of substrate. May bind a second metal ion after substrate binding.</text>
</comment>
<reference evidence="16 17" key="1">
    <citation type="submission" date="2020-09" db="EMBL/GenBank/DDBJ databases">
        <title>Flavimobilis rhizosphaerae sp. nov., isolated from rhizosphere soil of Spartina alterniflora.</title>
        <authorList>
            <person name="Hanqin C."/>
        </authorList>
    </citation>
    <scope>NUCLEOTIDE SEQUENCE [LARGE SCALE GENOMIC DNA]</scope>
    <source>
        <strain evidence="16 17">GY 10621</strain>
    </source>
</reference>
<comment type="catalytic activity">
    <reaction evidence="1 12 13">
        <text>Endonucleolytic cleavage to 5'-phosphomonoester.</text>
        <dbReference type="EC" id="3.1.26.4"/>
    </reaction>
</comment>
<dbReference type="EMBL" id="JACZDF010000004">
    <property type="protein sequence ID" value="MBD9699614.1"/>
    <property type="molecule type" value="Genomic_DNA"/>
</dbReference>
<dbReference type="Proteomes" id="UP000642107">
    <property type="component" value="Unassembled WGS sequence"/>
</dbReference>